<dbReference type="EMBL" id="SGPL01000016">
    <property type="protein sequence ID" value="THH20694.1"/>
    <property type="molecule type" value="Genomic_DNA"/>
</dbReference>
<dbReference type="Proteomes" id="UP000310158">
    <property type="component" value="Unassembled WGS sequence"/>
</dbReference>
<comment type="caution">
    <text evidence="2">The sequence shown here is derived from an EMBL/GenBank/DDBJ whole genome shotgun (WGS) entry which is preliminary data.</text>
</comment>
<organism evidence="2 3">
    <name type="scientific">Bondarzewia mesenterica</name>
    <dbReference type="NCBI Taxonomy" id="1095465"/>
    <lineage>
        <taxon>Eukaryota</taxon>
        <taxon>Fungi</taxon>
        <taxon>Dikarya</taxon>
        <taxon>Basidiomycota</taxon>
        <taxon>Agaricomycotina</taxon>
        <taxon>Agaricomycetes</taxon>
        <taxon>Russulales</taxon>
        <taxon>Bondarzewiaceae</taxon>
        <taxon>Bondarzewia</taxon>
    </lineage>
</organism>
<feature type="compositionally biased region" description="Basic and acidic residues" evidence="1">
    <location>
        <begin position="335"/>
        <end position="351"/>
    </location>
</feature>
<feature type="region of interest" description="Disordered" evidence="1">
    <location>
        <begin position="133"/>
        <end position="183"/>
    </location>
</feature>
<feature type="compositionally biased region" description="Low complexity" evidence="1">
    <location>
        <begin position="39"/>
        <end position="61"/>
    </location>
</feature>
<reference evidence="2 3" key="1">
    <citation type="submission" date="2019-02" db="EMBL/GenBank/DDBJ databases">
        <title>Genome sequencing of the rare red list fungi Bondarzewia mesenterica.</title>
        <authorList>
            <person name="Buettner E."/>
            <person name="Kellner H."/>
        </authorList>
    </citation>
    <scope>NUCLEOTIDE SEQUENCE [LARGE SCALE GENOMIC DNA]</scope>
    <source>
        <strain evidence="2 3">DSM 108281</strain>
    </source>
</reference>
<feature type="compositionally biased region" description="Polar residues" evidence="1">
    <location>
        <begin position="164"/>
        <end position="183"/>
    </location>
</feature>
<feature type="region of interest" description="Disordered" evidence="1">
    <location>
        <begin position="320"/>
        <end position="371"/>
    </location>
</feature>
<evidence type="ECO:0000313" key="2">
    <source>
        <dbReference type="EMBL" id="THH20694.1"/>
    </source>
</evidence>
<evidence type="ECO:0000313" key="3">
    <source>
        <dbReference type="Proteomes" id="UP000310158"/>
    </source>
</evidence>
<dbReference type="AlphaFoldDB" id="A0A4S4M630"/>
<gene>
    <name evidence="2" type="ORF">EW146_g729</name>
</gene>
<evidence type="ECO:0000256" key="1">
    <source>
        <dbReference type="SAM" id="MobiDB-lite"/>
    </source>
</evidence>
<accession>A0A4S4M630</accession>
<keyword evidence="3" id="KW-1185">Reference proteome</keyword>
<feature type="compositionally biased region" description="Basic and acidic residues" evidence="1">
    <location>
        <begin position="10"/>
        <end position="31"/>
    </location>
</feature>
<proteinExistence type="predicted"/>
<dbReference type="OrthoDB" id="2563136at2759"/>
<protein>
    <submittedName>
        <fullName evidence="2">Uncharacterized protein</fullName>
    </submittedName>
</protein>
<sequence>MPKLSPAELSRMKAEKESQELARRKQQEEAMRQQAVLHAQRMASQNQAQQQVPQQVPNGAARAATAMQHQVPQIRSQVNISQQQRMPAQLPAGTNARISPQQMLVAQQRALAAAASANLAAGAMSASHITPPYASRAATSSPAVPPQSSPPRSSATPNPPRPPSAQQHLGMQQASPNMGQQSVARPAANMAQYFPMANVHGAQFTQEQMEQALRLQSLMVNLSPLLVLLVFFDLTLALDIATATAGKYASHASGRNAERTISSPSLIMPTVTSVTLFFRITCSPILGSTCPMHIVLYEDNTDLMQDNAFKLKEQGEEAQYARQKEQEQLAALHAQSKESKPAKSEMDHDFEGGFGGQEDLEDRYATTSGEH</sequence>
<name>A0A4S4M630_9AGAM</name>
<feature type="region of interest" description="Disordered" evidence="1">
    <location>
        <begin position="1"/>
        <end position="71"/>
    </location>
</feature>